<dbReference type="PANTHER" id="PTHR43462:SF1">
    <property type="entry name" value="ALANYL-TRNA EDITING PROTEIN AARSD1"/>
    <property type="match status" value="1"/>
</dbReference>
<keyword evidence="7" id="KW-1185">Reference proteome</keyword>
<name>A0A2T0FNN8_9ASCO</name>
<dbReference type="InterPro" id="IPR012947">
    <property type="entry name" value="tRNA_SAD"/>
</dbReference>
<evidence type="ECO:0000256" key="3">
    <source>
        <dbReference type="ARBA" id="ARBA00022723"/>
    </source>
</evidence>
<dbReference type="SUPFAM" id="SSF55186">
    <property type="entry name" value="ThrRS/AlaRS common domain"/>
    <property type="match status" value="1"/>
</dbReference>
<dbReference type="GeneID" id="36517965"/>
<dbReference type="Gene3D" id="3.30.980.10">
    <property type="entry name" value="Threonyl-trna Synthetase, Chain A, domain 2"/>
    <property type="match status" value="1"/>
</dbReference>
<dbReference type="GO" id="GO:0002196">
    <property type="term" value="F:Ser-tRNA(Ala) deacylase activity"/>
    <property type="evidence" value="ECO:0007669"/>
    <property type="project" value="TreeGrafter"/>
</dbReference>
<evidence type="ECO:0000313" key="6">
    <source>
        <dbReference type="EMBL" id="PRT56597.1"/>
    </source>
</evidence>
<proteinExistence type="inferred from homology"/>
<comment type="similarity">
    <text evidence="2">Belongs to the class-II aminoacyl-tRNA synthetase family. Alax-L subfamily.</text>
</comment>
<dbReference type="STRING" id="45607.A0A2T0FNN8"/>
<dbReference type="Pfam" id="PF07973">
    <property type="entry name" value="tRNA_SAD"/>
    <property type="match status" value="1"/>
</dbReference>
<dbReference type="GO" id="GO:0004812">
    <property type="term" value="F:aminoacyl-tRNA ligase activity"/>
    <property type="evidence" value="ECO:0007669"/>
    <property type="project" value="InterPro"/>
</dbReference>
<keyword evidence="3" id="KW-0479">Metal-binding</keyword>
<dbReference type="GO" id="GO:0043039">
    <property type="term" value="P:tRNA aminoacylation"/>
    <property type="evidence" value="ECO:0007669"/>
    <property type="project" value="InterPro"/>
</dbReference>
<dbReference type="AlphaFoldDB" id="A0A2T0FNN8"/>
<accession>A0A2T0FNN8</accession>
<dbReference type="GO" id="GO:0005524">
    <property type="term" value="F:ATP binding"/>
    <property type="evidence" value="ECO:0007669"/>
    <property type="project" value="InterPro"/>
</dbReference>
<comment type="caution">
    <text evidence="6">The sequence shown here is derived from an EMBL/GenBank/DDBJ whole genome shotgun (WGS) entry which is preliminary data.</text>
</comment>
<reference evidence="6 7" key="1">
    <citation type="submission" date="2017-04" db="EMBL/GenBank/DDBJ databases">
        <title>Genome sequencing of [Candida] sorbophila.</title>
        <authorList>
            <person name="Ahn J.O."/>
        </authorList>
    </citation>
    <scope>NUCLEOTIDE SEQUENCE [LARGE SCALE GENOMIC DNA]</scope>
    <source>
        <strain evidence="6 7">DS02</strain>
    </source>
</reference>
<dbReference type="SMART" id="SM00863">
    <property type="entry name" value="tRNA_SAD"/>
    <property type="match status" value="1"/>
</dbReference>
<dbReference type="InterPro" id="IPR018163">
    <property type="entry name" value="Thr/Ala-tRNA-synth_IIc_edit"/>
</dbReference>
<keyword evidence="4" id="KW-0862">Zinc</keyword>
<dbReference type="RefSeq" id="XP_024666542.1">
    <property type="nucleotide sequence ID" value="XM_024810774.1"/>
</dbReference>
<evidence type="ECO:0000256" key="4">
    <source>
        <dbReference type="ARBA" id="ARBA00022833"/>
    </source>
</evidence>
<dbReference type="Proteomes" id="UP000238350">
    <property type="component" value="Unassembled WGS sequence"/>
</dbReference>
<dbReference type="InterPro" id="IPR009000">
    <property type="entry name" value="Transl_B-barrel_sf"/>
</dbReference>
<comment type="cofactor">
    <cofactor evidence="1">
        <name>Zn(2+)</name>
        <dbReference type="ChEBI" id="CHEBI:29105"/>
    </cofactor>
</comment>
<evidence type="ECO:0000256" key="1">
    <source>
        <dbReference type="ARBA" id="ARBA00001947"/>
    </source>
</evidence>
<protein>
    <submittedName>
        <fullName evidence="6">Alanyl-tRNA editing protein alaX</fullName>
    </submittedName>
</protein>
<sequence length="387" mass="42762">MLMPALAGALRCQRDSYLKVLQTKVVSCEKKKGFYAVEFEDTVLFPEGGGQPFDKGVILREKDDSETPVEVTDVQRDGLHAIHSLISPLEPGETVTMQVDWARRLDHMQQHTGQHLLSAVLDKKDVATVGWNLGVQMNYVELDRKLSTEEVQETQLDVNQAIAQALPITVDISGHDEEKGAMRVVTIGEMDRNPCCGTHLAKTSEIGSILLLHQVPNKGNSRLFFMAGNRVTDYAKSSHDRIRSVNAALSCQTDDTLSKIEQLQLRQRALLSQLKTAQQELAVQEAGKIAAILESKEVYVLYKPDYDMEYLRFVEKQLPDLQGTAILLCGQGPSGGAIIIAGKAVDKYAGLVKDTFKDAKGGGKGRWQGKVVRYNSGEVERALELNK</sequence>
<dbReference type="OrthoDB" id="288942at2759"/>
<dbReference type="Gene3D" id="2.40.30.130">
    <property type="match status" value="1"/>
</dbReference>
<dbReference type="SUPFAM" id="SSF50447">
    <property type="entry name" value="Translation proteins"/>
    <property type="match status" value="1"/>
</dbReference>
<gene>
    <name evidence="6" type="ORF">B9G98_04217</name>
</gene>
<dbReference type="InterPro" id="IPR051335">
    <property type="entry name" value="Alanyl-tRNA_Editing_Enzymes"/>
</dbReference>
<dbReference type="PANTHER" id="PTHR43462">
    <property type="entry name" value="ALANYL-TRNA EDITING PROTEIN"/>
    <property type="match status" value="1"/>
</dbReference>
<evidence type="ECO:0000313" key="7">
    <source>
        <dbReference type="Proteomes" id="UP000238350"/>
    </source>
</evidence>
<dbReference type="GO" id="GO:0046872">
    <property type="term" value="F:metal ion binding"/>
    <property type="evidence" value="ECO:0007669"/>
    <property type="project" value="UniProtKB-KW"/>
</dbReference>
<evidence type="ECO:0000256" key="2">
    <source>
        <dbReference type="ARBA" id="ARBA00008429"/>
    </source>
</evidence>
<feature type="domain" description="Threonyl/alanyl tRNA synthetase SAD" evidence="5">
    <location>
        <begin position="182"/>
        <end position="224"/>
    </location>
</feature>
<evidence type="ECO:0000259" key="5">
    <source>
        <dbReference type="SMART" id="SM00863"/>
    </source>
</evidence>
<organism evidence="6 7">
    <name type="scientific">Wickerhamiella sorbophila</name>
    <dbReference type="NCBI Taxonomy" id="45607"/>
    <lineage>
        <taxon>Eukaryota</taxon>
        <taxon>Fungi</taxon>
        <taxon>Dikarya</taxon>
        <taxon>Ascomycota</taxon>
        <taxon>Saccharomycotina</taxon>
        <taxon>Dipodascomycetes</taxon>
        <taxon>Dipodascales</taxon>
        <taxon>Trichomonascaceae</taxon>
        <taxon>Wickerhamiella</taxon>
    </lineage>
</organism>
<dbReference type="EMBL" id="NDIQ01000022">
    <property type="protein sequence ID" value="PRT56597.1"/>
    <property type="molecule type" value="Genomic_DNA"/>
</dbReference>